<sequence length="336" mass="37888">MVRKLSSGENPKFWTQIPEGYIVAIARGGDIVDVLTGNMPLVKDRELNLWTYDEISRMSEDEVRELGLCTQKKTVMSETIGAYWMGLWPWVRRFSYDFGWNEYDKDKKGPGYIIKPRSEPTTRFLVKGTYAFFFKEAETVDGFKVDTEVLITFYAKNIRVAWRLKNWLTTAESRIGGKFTDYFRTLTIENLRELQAESKGSTNLFSVLKGLNGRRGESDEFGNPGLIDLVGNEIVTASLLNFKVQGNEEEQRALALKKVAKIGAEAEVARARGESKATALRLKPLTKVKPELANSFLFREGLVGTRLTYLGLGSSGLVPALNIDREKTHESDESEG</sequence>
<accession>A0A2H0K840</accession>
<dbReference type="AlphaFoldDB" id="A0A2H0K840"/>
<feature type="non-terminal residue" evidence="1">
    <location>
        <position position="336"/>
    </location>
</feature>
<protein>
    <recommendedName>
        <fullName evidence="3">Band 7 domain-containing protein</fullName>
    </recommendedName>
</protein>
<gene>
    <name evidence="1" type="ORF">COV95_02425</name>
</gene>
<proteinExistence type="predicted"/>
<evidence type="ECO:0000313" key="1">
    <source>
        <dbReference type="EMBL" id="PIQ66743.1"/>
    </source>
</evidence>
<dbReference type="EMBL" id="PCVC01000067">
    <property type="protein sequence ID" value="PIQ66743.1"/>
    <property type="molecule type" value="Genomic_DNA"/>
</dbReference>
<evidence type="ECO:0000313" key="2">
    <source>
        <dbReference type="Proteomes" id="UP000229834"/>
    </source>
</evidence>
<reference evidence="1 2" key="1">
    <citation type="submission" date="2017-09" db="EMBL/GenBank/DDBJ databases">
        <title>Depth-based differentiation of microbial function through sediment-hosted aquifers and enrichment of novel symbionts in the deep terrestrial subsurface.</title>
        <authorList>
            <person name="Probst A.J."/>
            <person name="Ladd B."/>
            <person name="Jarett J.K."/>
            <person name="Geller-Mcgrath D.E."/>
            <person name="Sieber C.M."/>
            <person name="Emerson J.B."/>
            <person name="Anantharaman K."/>
            <person name="Thomas B.C."/>
            <person name="Malmstrom R."/>
            <person name="Stieglmeier M."/>
            <person name="Klingl A."/>
            <person name="Woyke T."/>
            <person name="Ryan C.M."/>
            <person name="Banfield J.F."/>
        </authorList>
    </citation>
    <scope>NUCLEOTIDE SEQUENCE [LARGE SCALE GENOMIC DNA]</scope>
    <source>
        <strain evidence="1">CG11_big_fil_rev_8_21_14_0_20_40_24</strain>
    </source>
</reference>
<organism evidence="1 2">
    <name type="scientific">Candidatus Zambryskibacteria bacterium CG11_big_fil_rev_8_21_14_0_20_40_24</name>
    <dbReference type="NCBI Taxonomy" id="1975116"/>
    <lineage>
        <taxon>Bacteria</taxon>
        <taxon>Candidatus Zambryskiibacteriota</taxon>
    </lineage>
</organism>
<dbReference type="Proteomes" id="UP000229834">
    <property type="component" value="Unassembled WGS sequence"/>
</dbReference>
<comment type="caution">
    <text evidence="1">The sequence shown here is derived from an EMBL/GenBank/DDBJ whole genome shotgun (WGS) entry which is preliminary data.</text>
</comment>
<name>A0A2H0K840_9BACT</name>
<evidence type="ECO:0008006" key="3">
    <source>
        <dbReference type="Google" id="ProtNLM"/>
    </source>
</evidence>